<dbReference type="GeneID" id="19275897"/>
<keyword evidence="3" id="KW-0805">Transcription regulation</keyword>
<evidence type="ECO:0000256" key="4">
    <source>
        <dbReference type="ARBA" id="ARBA00023163"/>
    </source>
</evidence>
<keyword evidence="2" id="KW-0862">Zinc</keyword>
<reference evidence="9" key="1">
    <citation type="journal article" date="2015" name="BMC Genomics">
        <title>Genomic and transcriptomic analysis of the endophytic fungus Pestalotiopsis fici reveals its lifestyle and high potential for synthesis of natural products.</title>
        <authorList>
            <person name="Wang X."/>
            <person name="Zhang X."/>
            <person name="Liu L."/>
            <person name="Xiang M."/>
            <person name="Wang W."/>
            <person name="Sun X."/>
            <person name="Che Y."/>
            <person name="Guo L."/>
            <person name="Liu G."/>
            <person name="Guo L."/>
            <person name="Wang C."/>
            <person name="Yin W.B."/>
            <person name="Stadler M."/>
            <person name="Zhang X."/>
            <person name="Liu X."/>
        </authorList>
    </citation>
    <scope>NUCLEOTIDE SEQUENCE [LARGE SCALE GENOMIC DNA]</scope>
    <source>
        <strain evidence="9">W106-1 / CGMCC3.15140</strain>
    </source>
</reference>
<proteinExistence type="predicted"/>
<evidence type="ECO:0000259" key="7">
    <source>
        <dbReference type="Pfam" id="PF04082"/>
    </source>
</evidence>
<feature type="domain" description="Xylanolytic transcriptional activator regulatory" evidence="7">
    <location>
        <begin position="204"/>
        <end position="407"/>
    </location>
</feature>
<feature type="region of interest" description="Disordered" evidence="6">
    <location>
        <begin position="1"/>
        <end position="33"/>
    </location>
</feature>
<dbReference type="KEGG" id="pfy:PFICI_10884"/>
<accession>W3WT24</accession>
<keyword evidence="5" id="KW-0539">Nucleus</keyword>
<protein>
    <recommendedName>
        <fullName evidence="7">Xylanolytic transcriptional activator regulatory domain-containing protein</fullName>
    </recommendedName>
</protein>
<keyword evidence="1" id="KW-0479">Metal-binding</keyword>
<name>W3WT24_PESFW</name>
<dbReference type="eggNOG" id="KOG1721">
    <property type="taxonomic scope" value="Eukaryota"/>
</dbReference>
<sequence length="649" mass="71427">MTFTPLQNAGNAASSRPTESETTAGPSQDESICPSQDAYSAVASVLPTIPLGPPGAGFDPAGAEGLHNTANMNHNRDSLEHCEPIWPSWADFDVDALNFSISAAISEWGLAPEVSPDAPGIDIATDGFGRSRDTSLGPRELLSAVQANWHTRVIADSPTLSSDASVHVEASVNDAYREGLTQRLHPSVHKTVLPSAAFLNLCVKLYFTKFHPVLPLVHAPTFQPSSENALLLLSICSIGALFIGSPSASAQGRKIFQILNKAVLATWENYVGYDGRETLALTQAAIIGQTFPMLSGYPQDLYMTECFSGTVMAWARQAGFFNVKDTLPMVQKLDSLDIEEAWKDWARKEEKARLILGLYIHDSEFATIFHHEPLLRHHPGRLPKCASEELFSATTATQWYAILRRNQTTDETAHAYAPLQVAAHQSEMHTYASLAGIIASIQETRACTQDFTNAAPFRDSLLGWYHESFKSLPEHNLANLMILWHTGFLTLYSELDTLERAVGRNGESSAAQVSDIVHEWATSVEARRSVLHAHFIVTIAENLPLGLEPAIHVPKALFYSALATTCFLKFGPNREPLIFMQEMDMPEFQCPTTVNTVDSSGAKGRVNRIPPIDSSLLCRAVDLLRRIGHWEISRRFYSVLNPLLQELVK</sequence>
<dbReference type="RefSeq" id="XP_007837656.1">
    <property type="nucleotide sequence ID" value="XM_007839465.1"/>
</dbReference>
<keyword evidence="9" id="KW-1185">Reference proteome</keyword>
<dbReference type="Proteomes" id="UP000030651">
    <property type="component" value="Unassembled WGS sequence"/>
</dbReference>
<dbReference type="GO" id="GO:0006351">
    <property type="term" value="P:DNA-templated transcription"/>
    <property type="evidence" value="ECO:0007669"/>
    <property type="project" value="InterPro"/>
</dbReference>
<dbReference type="Pfam" id="PF04082">
    <property type="entry name" value="Fungal_trans"/>
    <property type="match status" value="1"/>
</dbReference>
<dbReference type="OrthoDB" id="10018191at2759"/>
<dbReference type="PANTHER" id="PTHR47660:SF2">
    <property type="entry name" value="TRANSCRIPTION FACTOR WITH C2H2 AND ZN(2)-CYS(6) DNA BINDING DOMAIN (EUROFUNG)"/>
    <property type="match status" value="1"/>
</dbReference>
<evidence type="ECO:0000256" key="6">
    <source>
        <dbReference type="SAM" id="MobiDB-lite"/>
    </source>
</evidence>
<dbReference type="InterPro" id="IPR007219">
    <property type="entry name" value="XnlR_reg_dom"/>
</dbReference>
<evidence type="ECO:0000313" key="8">
    <source>
        <dbReference type="EMBL" id="ETS77010.1"/>
    </source>
</evidence>
<evidence type="ECO:0000256" key="2">
    <source>
        <dbReference type="ARBA" id="ARBA00022833"/>
    </source>
</evidence>
<dbReference type="OMA" id="GTVMAWA"/>
<dbReference type="InParanoid" id="W3WT24"/>
<dbReference type="GO" id="GO:0008270">
    <property type="term" value="F:zinc ion binding"/>
    <property type="evidence" value="ECO:0007669"/>
    <property type="project" value="InterPro"/>
</dbReference>
<dbReference type="HOGENOM" id="CLU_009001_1_1_1"/>
<evidence type="ECO:0000256" key="1">
    <source>
        <dbReference type="ARBA" id="ARBA00022723"/>
    </source>
</evidence>
<dbReference type="GO" id="GO:0003677">
    <property type="term" value="F:DNA binding"/>
    <property type="evidence" value="ECO:0007669"/>
    <property type="project" value="InterPro"/>
</dbReference>
<dbReference type="CDD" id="cd12148">
    <property type="entry name" value="fungal_TF_MHR"/>
    <property type="match status" value="1"/>
</dbReference>
<evidence type="ECO:0000256" key="3">
    <source>
        <dbReference type="ARBA" id="ARBA00023015"/>
    </source>
</evidence>
<gene>
    <name evidence="8" type="ORF">PFICI_10884</name>
</gene>
<dbReference type="EMBL" id="KI912116">
    <property type="protein sequence ID" value="ETS77010.1"/>
    <property type="molecule type" value="Genomic_DNA"/>
</dbReference>
<evidence type="ECO:0000256" key="5">
    <source>
        <dbReference type="ARBA" id="ARBA00023242"/>
    </source>
</evidence>
<dbReference type="AlphaFoldDB" id="W3WT24"/>
<keyword evidence="4" id="KW-0804">Transcription</keyword>
<evidence type="ECO:0000313" key="9">
    <source>
        <dbReference type="Proteomes" id="UP000030651"/>
    </source>
</evidence>
<organism evidence="8 9">
    <name type="scientific">Pestalotiopsis fici (strain W106-1 / CGMCC3.15140)</name>
    <dbReference type="NCBI Taxonomy" id="1229662"/>
    <lineage>
        <taxon>Eukaryota</taxon>
        <taxon>Fungi</taxon>
        <taxon>Dikarya</taxon>
        <taxon>Ascomycota</taxon>
        <taxon>Pezizomycotina</taxon>
        <taxon>Sordariomycetes</taxon>
        <taxon>Xylariomycetidae</taxon>
        <taxon>Amphisphaeriales</taxon>
        <taxon>Sporocadaceae</taxon>
        <taxon>Pestalotiopsis</taxon>
    </lineage>
</organism>
<dbReference type="PANTHER" id="PTHR47660">
    <property type="entry name" value="TRANSCRIPTION FACTOR WITH C2H2 AND ZN(2)-CYS(6) DNA BINDING DOMAIN (EUROFUNG)-RELATED-RELATED"/>
    <property type="match status" value="1"/>
</dbReference>